<keyword evidence="6" id="KW-1185">Reference proteome</keyword>
<dbReference type="InterPro" id="IPR016032">
    <property type="entry name" value="Sig_transdc_resp-reg_C-effctor"/>
</dbReference>
<evidence type="ECO:0000313" key="5">
    <source>
        <dbReference type="EMBL" id="KPL79012.1"/>
    </source>
</evidence>
<comment type="caution">
    <text evidence="5">The sequence shown here is derived from an EMBL/GenBank/DDBJ whole genome shotgun (WGS) entry which is preliminary data.</text>
</comment>
<dbReference type="PANTHER" id="PTHR44688">
    <property type="entry name" value="DNA-BINDING TRANSCRIPTIONAL ACTIVATOR DEVR_DOSR"/>
    <property type="match status" value="1"/>
</dbReference>
<dbReference type="SUPFAM" id="SSF52540">
    <property type="entry name" value="P-loop containing nucleoside triphosphate hydrolases"/>
    <property type="match status" value="1"/>
</dbReference>
<dbReference type="GO" id="GO:0003677">
    <property type="term" value="F:DNA binding"/>
    <property type="evidence" value="ECO:0007669"/>
    <property type="project" value="UniProtKB-KW"/>
</dbReference>
<dbReference type="InterPro" id="IPR036388">
    <property type="entry name" value="WH-like_DNA-bd_sf"/>
</dbReference>
<evidence type="ECO:0000256" key="3">
    <source>
        <dbReference type="ARBA" id="ARBA00023163"/>
    </source>
</evidence>
<name>A0A0P6X7J9_9CHLR</name>
<dbReference type="PANTHER" id="PTHR44688:SF16">
    <property type="entry name" value="DNA-BINDING TRANSCRIPTIONAL ACTIVATOR DEVR_DOSR"/>
    <property type="match status" value="1"/>
</dbReference>
<dbReference type="SMART" id="SM00421">
    <property type="entry name" value="HTH_LUXR"/>
    <property type="match status" value="1"/>
</dbReference>
<dbReference type="Gene3D" id="3.40.50.300">
    <property type="entry name" value="P-loop containing nucleotide triphosphate hydrolases"/>
    <property type="match status" value="1"/>
</dbReference>
<reference evidence="5 6" key="1">
    <citation type="submission" date="2015-07" db="EMBL/GenBank/DDBJ databases">
        <title>Genome sequence of Ornatilinea apprima DSM 23815.</title>
        <authorList>
            <person name="Hemp J."/>
            <person name="Ward L.M."/>
            <person name="Pace L.A."/>
            <person name="Fischer W.W."/>
        </authorList>
    </citation>
    <scope>NUCLEOTIDE SEQUENCE [LARGE SCALE GENOMIC DNA]</scope>
    <source>
        <strain evidence="5 6">P3M-1</strain>
    </source>
</reference>
<dbReference type="Gene3D" id="1.10.10.10">
    <property type="entry name" value="Winged helix-like DNA-binding domain superfamily/Winged helix DNA-binding domain"/>
    <property type="match status" value="1"/>
</dbReference>
<keyword evidence="1" id="KW-0805">Transcription regulation</keyword>
<dbReference type="SUPFAM" id="SSF48452">
    <property type="entry name" value="TPR-like"/>
    <property type="match status" value="1"/>
</dbReference>
<dbReference type="InterPro" id="IPR000792">
    <property type="entry name" value="Tscrpt_reg_LuxR_C"/>
</dbReference>
<dbReference type="InterPro" id="IPR027417">
    <property type="entry name" value="P-loop_NTPase"/>
</dbReference>
<gene>
    <name evidence="5" type="ORF">ADN00_03730</name>
</gene>
<dbReference type="CDD" id="cd06170">
    <property type="entry name" value="LuxR_C_like"/>
    <property type="match status" value="1"/>
</dbReference>
<dbReference type="STRING" id="1134406.ADN00_03730"/>
<dbReference type="PROSITE" id="PS50043">
    <property type="entry name" value="HTH_LUXR_2"/>
    <property type="match status" value="1"/>
</dbReference>
<organism evidence="5 6">
    <name type="scientific">Ornatilinea apprima</name>
    <dbReference type="NCBI Taxonomy" id="1134406"/>
    <lineage>
        <taxon>Bacteria</taxon>
        <taxon>Bacillati</taxon>
        <taxon>Chloroflexota</taxon>
        <taxon>Anaerolineae</taxon>
        <taxon>Anaerolineales</taxon>
        <taxon>Anaerolineaceae</taxon>
        <taxon>Ornatilinea</taxon>
    </lineage>
</organism>
<accession>A0A0P6X7J9</accession>
<dbReference type="RefSeq" id="WP_075061622.1">
    <property type="nucleotide sequence ID" value="NZ_LGCL01000015.1"/>
</dbReference>
<dbReference type="PRINTS" id="PR00038">
    <property type="entry name" value="HTHLUXR"/>
</dbReference>
<dbReference type="InterPro" id="IPR041617">
    <property type="entry name" value="TPR_MalT"/>
</dbReference>
<dbReference type="Pfam" id="PF00196">
    <property type="entry name" value="GerE"/>
    <property type="match status" value="1"/>
</dbReference>
<evidence type="ECO:0000313" key="6">
    <source>
        <dbReference type="Proteomes" id="UP000050417"/>
    </source>
</evidence>
<dbReference type="Pfam" id="PF25873">
    <property type="entry name" value="WHD_MalT"/>
    <property type="match status" value="1"/>
</dbReference>
<keyword evidence="2" id="KW-0238">DNA-binding</keyword>
<dbReference type="InterPro" id="IPR011990">
    <property type="entry name" value="TPR-like_helical_dom_sf"/>
</dbReference>
<dbReference type="Gene3D" id="1.25.40.10">
    <property type="entry name" value="Tetratricopeptide repeat domain"/>
    <property type="match status" value="1"/>
</dbReference>
<dbReference type="AlphaFoldDB" id="A0A0P6X7J9"/>
<evidence type="ECO:0000256" key="2">
    <source>
        <dbReference type="ARBA" id="ARBA00023125"/>
    </source>
</evidence>
<evidence type="ECO:0000259" key="4">
    <source>
        <dbReference type="PROSITE" id="PS50043"/>
    </source>
</evidence>
<dbReference type="Proteomes" id="UP000050417">
    <property type="component" value="Unassembled WGS sequence"/>
</dbReference>
<dbReference type="InterPro" id="IPR059106">
    <property type="entry name" value="WHD_MalT"/>
</dbReference>
<evidence type="ECO:0000256" key="1">
    <source>
        <dbReference type="ARBA" id="ARBA00023015"/>
    </source>
</evidence>
<dbReference type="SUPFAM" id="SSF46894">
    <property type="entry name" value="C-terminal effector domain of the bipartite response regulators"/>
    <property type="match status" value="1"/>
</dbReference>
<dbReference type="GO" id="GO:0006355">
    <property type="term" value="P:regulation of DNA-templated transcription"/>
    <property type="evidence" value="ECO:0007669"/>
    <property type="project" value="InterPro"/>
</dbReference>
<dbReference type="Pfam" id="PF17874">
    <property type="entry name" value="TPR_MalT"/>
    <property type="match status" value="1"/>
</dbReference>
<keyword evidence="3" id="KW-0804">Transcription</keyword>
<sequence>MSSTPLLQTKLYLPAPAPYHIPRPQLAQRLDAGMAQAHRLFLVSAQAGSGKTSLVSAWLQDWRAHPGRHAAWLSLDENDNDPQRFWTYFSAALHSTPAAIGQAALEMLASGQVGDLQVIIHSLLNDAAAQPDEILLVLDDYHLITNPEIHQRLEYLLDHLPVNFHLLLCTRANPPLPITRLRARRQLTELRAADLNFNTGEAARFFDQSAGLTLTPDQVAALTRRTEGWVVGLQLAALSIQEHPDPAAFIQDFEGSHHFILEYLTEEVLSRLEPDLQTFLLSTALFSRLSAPFCDAVLERSGSHEMLDRLQRANLFLIPLDETHQWFRYHHLFAGLLQARLKQTPAVQAVPLHRKAAQWFNQNGYIEDAVHHALAAGDYPLAASIIRLHWAEISHRGEISTALRWLEALPAEFLHADTELTVLYCWSLWLKGCVEQIDPHLQIARASLEEWESRNPNPIHPLRGDINVLQAILERARGNLPASVQLTQQALDTAGPQEHLLRGVAGYNQGTTLFVLGQFQPALEILYRTLPHLSAGGNMVGYSASHYYLVILHGALGSLPQAAAAVQNALAFAAGHAFPNLPAFGFLYAAQGLLHLLRAQLPAAEAALAEARQRGEMGGYPTIVYLTELRAARSLLASGQLTAAQETLQNIQPILRQQAFPGPLQEAAATQALLDVLSGDLIAAQAWAASLEQRGKPAMDPAASQWEAVVRARLWLASGQPRDAQSLLEAHLAAEQAAGRAGYQAELLVWLAAAHQRMGGSAPALAALTQAVRLAAPQGFLLPFVEAGAEILPLLRQMQKDPEWQSAPSAALLAGILQALPEPTLTEATPAAAPTADLPEPLSERELEVLRLLAEGLSNQEIASRLYVQLSTVKKHVSNLFGKLGVASRTQAIQAARRLGLIP</sequence>
<protein>
    <recommendedName>
        <fullName evidence="4">HTH luxR-type domain-containing protein</fullName>
    </recommendedName>
</protein>
<dbReference type="OrthoDB" id="1399at2"/>
<proteinExistence type="predicted"/>
<feature type="domain" description="HTH luxR-type" evidence="4">
    <location>
        <begin position="835"/>
        <end position="900"/>
    </location>
</feature>
<dbReference type="PROSITE" id="PS00622">
    <property type="entry name" value="HTH_LUXR_1"/>
    <property type="match status" value="1"/>
</dbReference>
<dbReference type="EMBL" id="LGCL01000015">
    <property type="protein sequence ID" value="KPL79012.1"/>
    <property type="molecule type" value="Genomic_DNA"/>
</dbReference>